<keyword evidence="3" id="KW-1185">Reference proteome</keyword>
<organism evidence="2 3">
    <name type="scientific">Fulvivirga kasyanovii</name>
    <dbReference type="NCBI Taxonomy" id="396812"/>
    <lineage>
        <taxon>Bacteria</taxon>
        <taxon>Pseudomonadati</taxon>
        <taxon>Bacteroidota</taxon>
        <taxon>Cytophagia</taxon>
        <taxon>Cytophagales</taxon>
        <taxon>Fulvivirgaceae</taxon>
        <taxon>Fulvivirga</taxon>
    </lineage>
</organism>
<feature type="compositionally biased region" description="Basic and acidic residues" evidence="1">
    <location>
        <begin position="163"/>
        <end position="183"/>
    </location>
</feature>
<feature type="compositionally biased region" description="Polar residues" evidence="1">
    <location>
        <begin position="225"/>
        <end position="237"/>
    </location>
</feature>
<reference evidence="2 3" key="1">
    <citation type="submission" date="2019-02" db="EMBL/GenBank/DDBJ databases">
        <authorList>
            <person name="Goldberg S.R."/>
            <person name="Haltli B.A."/>
            <person name="Correa H."/>
            <person name="Russell K.G."/>
        </authorList>
    </citation>
    <scope>NUCLEOTIDE SEQUENCE [LARGE SCALE GENOMIC DNA]</scope>
    <source>
        <strain evidence="2 3">JCM 16186</strain>
    </source>
</reference>
<dbReference type="EMBL" id="SMLW01000506">
    <property type="protein sequence ID" value="MTI25345.1"/>
    <property type="molecule type" value="Genomic_DNA"/>
</dbReference>
<feature type="region of interest" description="Disordered" evidence="1">
    <location>
        <begin position="141"/>
        <end position="237"/>
    </location>
</feature>
<accession>A0ABW9RN47</accession>
<evidence type="ECO:0008006" key="4">
    <source>
        <dbReference type="Google" id="ProtNLM"/>
    </source>
</evidence>
<comment type="caution">
    <text evidence="2">The sequence shown here is derived from an EMBL/GenBank/DDBJ whole genome shotgun (WGS) entry which is preliminary data.</text>
</comment>
<evidence type="ECO:0000256" key="1">
    <source>
        <dbReference type="SAM" id="MobiDB-lite"/>
    </source>
</evidence>
<dbReference type="Proteomes" id="UP000798808">
    <property type="component" value="Unassembled WGS sequence"/>
</dbReference>
<sequence>MKKILLILTFIVVVSLKGEAQHFTASFGVTHSWDVPVHVTRVISHDYYGYDVVHATQIRRGSGLFFDLVLQRGDVFVEVNVRHDGYVINRVYHDYYPLHEHVCSNYCGYHTTYYRTHYRTCNSHSHHGHNHVVYVNRPVGHGHGHGQCHGHGHGHKHTTHYVHKGDSYHKHDNHRSERYDSRSNHNHGNHYRERRSTYHEEKQNSGRGRGNGHGSYKGRSEKNGRSYNSGTLVRRSN</sequence>
<protein>
    <recommendedName>
        <fullName evidence="4">DUF3300 domain-containing protein</fullName>
    </recommendedName>
</protein>
<feature type="compositionally biased region" description="Basic residues" evidence="1">
    <location>
        <begin position="141"/>
        <end position="162"/>
    </location>
</feature>
<evidence type="ECO:0000313" key="3">
    <source>
        <dbReference type="Proteomes" id="UP000798808"/>
    </source>
</evidence>
<proteinExistence type="predicted"/>
<dbReference type="RefSeq" id="WP_155171376.1">
    <property type="nucleotide sequence ID" value="NZ_BAAAFL010000009.1"/>
</dbReference>
<gene>
    <name evidence="2" type="ORF">E1163_10365</name>
</gene>
<feature type="compositionally biased region" description="Basic and acidic residues" evidence="1">
    <location>
        <begin position="190"/>
        <end position="204"/>
    </location>
</feature>
<name>A0ABW9RN47_9BACT</name>
<evidence type="ECO:0000313" key="2">
    <source>
        <dbReference type="EMBL" id="MTI25345.1"/>
    </source>
</evidence>